<dbReference type="GO" id="GO:1990238">
    <property type="term" value="F:double-stranded DNA endonuclease activity"/>
    <property type="evidence" value="ECO:0007669"/>
    <property type="project" value="TreeGrafter"/>
</dbReference>
<dbReference type="Pfam" id="PF04754">
    <property type="entry name" value="Transposase_31"/>
    <property type="match status" value="1"/>
</dbReference>
<protein>
    <submittedName>
        <fullName evidence="2">Putative transposase</fullName>
    </submittedName>
</protein>
<evidence type="ECO:0000259" key="1">
    <source>
        <dbReference type="Pfam" id="PF04754"/>
    </source>
</evidence>
<dbReference type="InterPro" id="IPR006842">
    <property type="entry name" value="Transposase_31"/>
</dbReference>
<dbReference type="eggNOG" id="COG5464">
    <property type="taxonomic scope" value="Bacteria"/>
</dbReference>
<accession>I0IND0</accession>
<dbReference type="RefSeq" id="WP_014449269.1">
    <property type="nucleotide sequence ID" value="NC_017094.1"/>
</dbReference>
<dbReference type="PANTHER" id="PTHR34611:SF2">
    <property type="entry name" value="INACTIVE RECOMBINATION-PROMOTING NUCLEASE-LIKE PROTEIN RPNE-RELATED"/>
    <property type="match status" value="1"/>
</dbReference>
<keyword evidence="3" id="KW-1185">Reference proteome</keyword>
<gene>
    <name evidence="2" type="ordered locus">LFE_1086</name>
</gene>
<dbReference type="InterPro" id="IPR051699">
    <property type="entry name" value="Rpn/YhgA-like_nuclease"/>
</dbReference>
<dbReference type="GO" id="GO:0006310">
    <property type="term" value="P:DNA recombination"/>
    <property type="evidence" value="ECO:0007669"/>
    <property type="project" value="TreeGrafter"/>
</dbReference>
<dbReference type="KEGG" id="lfc:LFE_1086"/>
<dbReference type="HOGENOM" id="CLU_059548_0_0_0"/>
<dbReference type="PATRIC" id="fig|1162668.3.peg.1258"/>
<dbReference type="Proteomes" id="UP000007382">
    <property type="component" value="Chromosome"/>
</dbReference>
<dbReference type="EMBL" id="AP012342">
    <property type="protein sequence ID" value="BAM06779.1"/>
    <property type="molecule type" value="Genomic_DNA"/>
</dbReference>
<evidence type="ECO:0000313" key="2">
    <source>
        <dbReference type="EMBL" id="BAM06779.1"/>
    </source>
</evidence>
<dbReference type="OrthoDB" id="9813385at2"/>
<feature type="domain" description="Transposase (putative) YhgA-like" evidence="1">
    <location>
        <begin position="7"/>
        <end position="200"/>
    </location>
</feature>
<dbReference type="STRING" id="1162668.LFE_1086"/>
<evidence type="ECO:0000313" key="3">
    <source>
        <dbReference type="Proteomes" id="UP000007382"/>
    </source>
</evidence>
<name>I0IND0_LEPFC</name>
<proteinExistence type="predicted"/>
<reference evidence="2 3" key="1">
    <citation type="journal article" date="2012" name="J. Bacteriol.">
        <title>Complete Genome Sequence of Leptospirillum ferrooxidans Strain C2-3, Isolated from a Fresh Volcanic Ash Deposit on the Island of Miyake, Japan.</title>
        <authorList>
            <person name="Fujimura R."/>
            <person name="Sato Y."/>
            <person name="Nishizawa T."/>
            <person name="Oshima K."/>
            <person name="Kim S.-W."/>
            <person name="Hattori M."/>
            <person name="Kamijo T."/>
            <person name="Ohta H."/>
        </authorList>
    </citation>
    <scope>NUCLEOTIDE SEQUENCE [LARGE SCALE GENOMIC DNA]</scope>
    <source>
        <strain evidence="2 3">C2-3</strain>
    </source>
</reference>
<dbReference type="AlphaFoldDB" id="I0IND0"/>
<organism evidence="2 3">
    <name type="scientific">Leptospirillum ferrooxidans (strain C2-3)</name>
    <dbReference type="NCBI Taxonomy" id="1162668"/>
    <lineage>
        <taxon>Bacteria</taxon>
        <taxon>Pseudomonadati</taxon>
        <taxon>Nitrospirota</taxon>
        <taxon>Nitrospiria</taxon>
        <taxon>Nitrospirales</taxon>
        <taxon>Nitrospiraceae</taxon>
        <taxon>Leptospirillum</taxon>
    </lineage>
</organism>
<dbReference type="PANTHER" id="PTHR34611">
    <property type="match status" value="1"/>
</dbReference>
<reference evidence="3" key="2">
    <citation type="submission" date="2012-03" db="EMBL/GenBank/DDBJ databases">
        <title>The complete genome sequence of the pioneer microbe on fresh volcanic deposit, Leptospirillum ferrooxidans strain C2-3.</title>
        <authorList>
            <person name="Fujimura R."/>
            <person name="Sato Y."/>
            <person name="Nishizawa T."/>
            <person name="Nanba K."/>
            <person name="Oshima K."/>
            <person name="Hattori M."/>
            <person name="Kamijo T."/>
            <person name="Ohta H."/>
        </authorList>
    </citation>
    <scope>NUCLEOTIDE SEQUENCE [LARGE SCALE GENOMIC DNA]</scope>
    <source>
        <strain evidence="3">C2-3</strain>
    </source>
</reference>
<sequence>MGDVALHDQFFKATLGRTGSFSRLLKGFLPPDIVRSLDFASLRPIPTESVDDALERSFMDLAFSARLSGTETRIYLLVEHKSSPDSETFLGLLRYMLALWTRDRKDGRPLTPVLPLVFHHGKQRWNLPRRFADFMKTPEVLQSIALDFAPEVLDVGPIPDEKIREAIGDPDTLVPILALKHIFGSLEEALVSVLPLFRSIEANGTQVVLNYLLGCHGIDNPETLKKISEKLVKEEHMPNVVDILIEEGLQKGLQKGLREGLQKGLQEGLQKGQRDAVVKLLEKEVLTPDQIASALDLDLSRILEIQEGIDRRSFSGGQGRGQLPGT</sequence>